<feature type="transmembrane region" description="Helical" evidence="6">
    <location>
        <begin position="26"/>
        <end position="50"/>
    </location>
</feature>
<sequence>MTRRFARGGLESGSYDGSLSGWPEGFSFFIGLLPPAYTYAAIGMIASMAEEVERPEIQVPRAMVYSVLVGTVSGLVYLLPIVFTLPDIATLLAVWLVIGVSVFCAISISTAASRATWAFARDNAIPGSRYFAKVHKGLDIPLNALILSTAIQMLLGLIYLGSTAAFNAFSGVGTICLGVSYVLPVGVSLFQGRREVAKAKYHWGVIGAIANVVALAWVMFFIVLFCMPASIPVQKDTMRFMVLSAGWYIIHGRKVYKGPPESISSTGNVMVSVDSESEKSINAEKA</sequence>
<evidence type="ECO:0000256" key="2">
    <source>
        <dbReference type="ARBA" id="ARBA00022448"/>
    </source>
</evidence>
<dbReference type="Proteomes" id="UP001050691">
    <property type="component" value="Unassembled WGS sequence"/>
</dbReference>
<dbReference type="GO" id="GO:0016020">
    <property type="term" value="C:membrane"/>
    <property type="evidence" value="ECO:0007669"/>
    <property type="project" value="UniProtKB-SubCell"/>
</dbReference>
<evidence type="ECO:0008006" key="9">
    <source>
        <dbReference type="Google" id="ProtNLM"/>
    </source>
</evidence>
<accession>A0AAV5APZ3</accession>
<evidence type="ECO:0000256" key="1">
    <source>
        <dbReference type="ARBA" id="ARBA00004141"/>
    </source>
</evidence>
<dbReference type="Gene3D" id="1.20.1740.10">
    <property type="entry name" value="Amino acid/polyamine transporter I"/>
    <property type="match status" value="1"/>
</dbReference>
<evidence type="ECO:0000256" key="5">
    <source>
        <dbReference type="ARBA" id="ARBA00023136"/>
    </source>
</evidence>
<evidence type="ECO:0000256" key="4">
    <source>
        <dbReference type="ARBA" id="ARBA00022989"/>
    </source>
</evidence>
<gene>
    <name evidence="7" type="ORF">Clacol_009505</name>
</gene>
<feature type="transmembrane region" description="Helical" evidence="6">
    <location>
        <begin position="92"/>
        <end position="119"/>
    </location>
</feature>
<keyword evidence="8" id="KW-1185">Reference proteome</keyword>
<dbReference type="GO" id="GO:0022857">
    <property type="term" value="F:transmembrane transporter activity"/>
    <property type="evidence" value="ECO:0007669"/>
    <property type="project" value="InterPro"/>
</dbReference>
<feature type="transmembrane region" description="Helical" evidence="6">
    <location>
        <begin position="62"/>
        <end position="86"/>
    </location>
</feature>
<keyword evidence="2" id="KW-0813">Transport</keyword>
<proteinExistence type="predicted"/>
<dbReference type="AlphaFoldDB" id="A0AAV5APZ3"/>
<feature type="transmembrane region" description="Helical" evidence="6">
    <location>
        <begin position="202"/>
        <end position="225"/>
    </location>
</feature>
<evidence type="ECO:0000313" key="7">
    <source>
        <dbReference type="EMBL" id="GJJ15229.1"/>
    </source>
</evidence>
<keyword evidence="3 6" id="KW-0812">Transmembrane</keyword>
<organism evidence="7 8">
    <name type="scientific">Clathrus columnatus</name>
    <dbReference type="NCBI Taxonomy" id="1419009"/>
    <lineage>
        <taxon>Eukaryota</taxon>
        <taxon>Fungi</taxon>
        <taxon>Dikarya</taxon>
        <taxon>Basidiomycota</taxon>
        <taxon>Agaricomycotina</taxon>
        <taxon>Agaricomycetes</taxon>
        <taxon>Phallomycetidae</taxon>
        <taxon>Phallales</taxon>
        <taxon>Clathraceae</taxon>
        <taxon>Clathrus</taxon>
    </lineage>
</organism>
<name>A0AAV5APZ3_9AGAM</name>
<comment type="caution">
    <text evidence="7">The sequence shown here is derived from an EMBL/GenBank/DDBJ whole genome shotgun (WGS) entry which is preliminary data.</text>
</comment>
<feature type="transmembrane region" description="Helical" evidence="6">
    <location>
        <begin position="166"/>
        <end position="190"/>
    </location>
</feature>
<evidence type="ECO:0000256" key="3">
    <source>
        <dbReference type="ARBA" id="ARBA00022692"/>
    </source>
</evidence>
<dbReference type="PANTHER" id="PTHR45649:SF28">
    <property type="entry name" value="TRANSPORTER, PUTATIVE (EUROFUNG)-RELATED"/>
    <property type="match status" value="1"/>
</dbReference>
<evidence type="ECO:0000313" key="8">
    <source>
        <dbReference type="Proteomes" id="UP001050691"/>
    </source>
</evidence>
<dbReference type="Pfam" id="PF13520">
    <property type="entry name" value="AA_permease_2"/>
    <property type="match status" value="1"/>
</dbReference>
<reference evidence="7" key="1">
    <citation type="submission" date="2021-10" db="EMBL/GenBank/DDBJ databases">
        <title>De novo Genome Assembly of Clathrus columnatus (Basidiomycota, Fungi) Using Illumina and Nanopore Sequence Data.</title>
        <authorList>
            <person name="Ogiso-Tanaka E."/>
            <person name="Itagaki H."/>
            <person name="Hosoya T."/>
            <person name="Hosaka K."/>
        </authorList>
    </citation>
    <scope>NUCLEOTIDE SEQUENCE</scope>
    <source>
        <strain evidence="7">MO-923</strain>
    </source>
</reference>
<feature type="transmembrane region" description="Helical" evidence="6">
    <location>
        <begin position="140"/>
        <end position="160"/>
    </location>
</feature>
<dbReference type="PANTHER" id="PTHR45649">
    <property type="entry name" value="AMINO-ACID PERMEASE BAT1"/>
    <property type="match status" value="1"/>
</dbReference>
<protein>
    <recommendedName>
        <fullName evidence="9">Amino acid permease</fullName>
    </recommendedName>
</protein>
<comment type="subcellular location">
    <subcellularLocation>
        <location evidence="1">Membrane</location>
        <topology evidence="1">Multi-pass membrane protein</topology>
    </subcellularLocation>
</comment>
<dbReference type="EMBL" id="BPWL01000010">
    <property type="protein sequence ID" value="GJJ15229.1"/>
    <property type="molecule type" value="Genomic_DNA"/>
</dbReference>
<keyword evidence="5 6" id="KW-0472">Membrane</keyword>
<dbReference type="InterPro" id="IPR002293">
    <property type="entry name" value="AA/rel_permease1"/>
</dbReference>
<evidence type="ECO:0000256" key="6">
    <source>
        <dbReference type="SAM" id="Phobius"/>
    </source>
</evidence>
<keyword evidence="4 6" id="KW-1133">Transmembrane helix</keyword>